<organism evidence="1 2">
    <name type="scientific">Novipirellula caenicola</name>
    <dbReference type="NCBI Taxonomy" id="1536901"/>
    <lineage>
        <taxon>Bacteria</taxon>
        <taxon>Pseudomonadati</taxon>
        <taxon>Planctomycetota</taxon>
        <taxon>Planctomycetia</taxon>
        <taxon>Pirellulales</taxon>
        <taxon>Pirellulaceae</taxon>
        <taxon>Novipirellula</taxon>
    </lineage>
</organism>
<proteinExistence type="predicted"/>
<protein>
    <submittedName>
        <fullName evidence="1">Uncharacterized protein</fullName>
    </submittedName>
</protein>
<evidence type="ECO:0000313" key="1">
    <source>
        <dbReference type="EMBL" id="GAA5505687.1"/>
    </source>
</evidence>
<reference evidence="1 2" key="1">
    <citation type="submission" date="2024-02" db="EMBL/GenBank/DDBJ databases">
        <title>Rhodopirellula caenicola NBRC 110016.</title>
        <authorList>
            <person name="Ichikawa N."/>
            <person name="Katano-Makiyama Y."/>
            <person name="Hidaka K."/>
        </authorList>
    </citation>
    <scope>NUCLEOTIDE SEQUENCE [LARGE SCALE GENOMIC DNA]</scope>
    <source>
        <strain evidence="1 2">NBRC 110016</strain>
    </source>
</reference>
<keyword evidence="2" id="KW-1185">Reference proteome</keyword>
<name>A0ABP9VPN9_9BACT</name>
<evidence type="ECO:0000313" key="2">
    <source>
        <dbReference type="Proteomes" id="UP001416858"/>
    </source>
</evidence>
<dbReference type="EMBL" id="BAABRO010000002">
    <property type="protein sequence ID" value="GAA5505687.1"/>
    <property type="molecule type" value="Genomic_DNA"/>
</dbReference>
<comment type="caution">
    <text evidence="1">The sequence shown here is derived from an EMBL/GenBank/DDBJ whole genome shotgun (WGS) entry which is preliminary data.</text>
</comment>
<gene>
    <name evidence="1" type="ORF">Rcae01_01133</name>
</gene>
<dbReference type="Proteomes" id="UP001416858">
    <property type="component" value="Unassembled WGS sequence"/>
</dbReference>
<sequence>MAGVVIERRSEKDACIANGAYDAGGSSLESWPTMVAQLTVPKLLTSFATGT</sequence>
<accession>A0ABP9VPN9</accession>